<evidence type="ECO:0000313" key="6">
    <source>
        <dbReference type="Proteomes" id="UP000509510"/>
    </source>
</evidence>
<name>A0A7H8REK8_TALRU</name>
<dbReference type="GeneID" id="55998606"/>
<feature type="repeat" description="ANK" evidence="3">
    <location>
        <begin position="698"/>
        <end position="724"/>
    </location>
</feature>
<dbReference type="PROSITE" id="PS50297">
    <property type="entry name" value="ANK_REP_REGION"/>
    <property type="match status" value="1"/>
</dbReference>
<keyword evidence="6" id="KW-1185">Reference proteome</keyword>
<dbReference type="PROSITE" id="PS50088">
    <property type="entry name" value="ANK_REPEAT"/>
    <property type="match status" value="1"/>
</dbReference>
<organism evidence="5 6">
    <name type="scientific">Talaromyces rugulosus</name>
    <name type="common">Penicillium rugulosum</name>
    <dbReference type="NCBI Taxonomy" id="121627"/>
    <lineage>
        <taxon>Eukaryota</taxon>
        <taxon>Fungi</taxon>
        <taxon>Dikarya</taxon>
        <taxon>Ascomycota</taxon>
        <taxon>Pezizomycotina</taxon>
        <taxon>Eurotiomycetes</taxon>
        <taxon>Eurotiomycetidae</taxon>
        <taxon>Eurotiales</taxon>
        <taxon>Trichocomaceae</taxon>
        <taxon>Talaromyces</taxon>
        <taxon>Talaromyces sect. Islandici</taxon>
    </lineage>
</organism>
<feature type="region of interest" description="Disordered" evidence="4">
    <location>
        <begin position="218"/>
        <end position="238"/>
    </location>
</feature>
<evidence type="ECO:0000256" key="4">
    <source>
        <dbReference type="SAM" id="MobiDB-lite"/>
    </source>
</evidence>
<dbReference type="RefSeq" id="XP_035350129.1">
    <property type="nucleotide sequence ID" value="XM_035494236.1"/>
</dbReference>
<dbReference type="InterPro" id="IPR050889">
    <property type="entry name" value="Dendritic_Spine_Reg/Scaffold"/>
</dbReference>
<dbReference type="PANTHER" id="PTHR24166">
    <property type="entry name" value="ROLLING PEBBLES, ISOFORM B"/>
    <property type="match status" value="1"/>
</dbReference>
<dbReference type="EMBL" id="CP055903">
    <property type="protein sequence ID" value="QKX63955.1"/>
    <property type="molecule type" value="Genomic_DNA"/>
</dbReference>
<evidence type="ECO:0000256" key="3">
    <source>
        <dbReference type="PROSITE-ProRule" id="PRU00023"/>
    </source>
</evidence>
<gene>
    <name evidence="5" type="ORF">TRUGW13939_11127</name>
</gene>
<dbReference type="PANTHER" id="PTHR24166:SF48">
    <property type="entry name" value="PROTEIN VAPYRIN"/>
    <property type="match status" value="1"/>
</dbReference>
<evidence type="ECO:0000256" key="1">
    <source>
        <dbReference type="ARBA" id="ARBA00022737"/>
    </source>
</evidence>
<evidence type="ECO:0000313" key="5">
    <source>
        <dbReference type="EMBL" id="QKX63955.1"/>
    </source>
</evidence>
<dbReference type="SMART" id="SM00248">
    <property type="entry name" value="ANK"/>
    <property type="match status" value="2"/>
</dbReference>
<reference evidence="6" key="1">
    <citation type="submission" date="2020-06" db="EMBL/GenBank/DDBJ databases">
        <title>A chromosome-scale genome assembly of Talaromyces rugulosus W13939.</title>
        <authorList>
            <person name="Wang B."/>
            <person name="Guo L."/>
            <person name="Ye K."/>
            <person name="Wang L."/>
        </authorList>
    </citation>
    <scope>NUCLEOTIDE SEQUENCE [LARGE SCALE GENOMIC DNA]</scope>
    <source>
        <strain evidence="6">W13939</strain>
    </source>
</reference>
<evidence type="ECO:0000256" key="2">
    <source>
        <dbReference type="ARBA" id="ARBA00023043"/>
    </source>
</evidence>
<keyword evidence="2 3" id="KW-0040">ANK repeat</keyword>
<dbReference type="Gene3D" id="1.25.40.20">
    <property type="entry name" value="Ankyrin repeat-containing domain"/>
    <property type="match status" value="2"/>
</dbReference>
<sequence length="972" mass="111725">MAEALALLGAATAAAQFAEIGFKVVYKCSVLVKESREYPEFLQRTRTQIHHLISLAKVAAENTDTSQVVTSSEVQPATSENQQRQFVNDQHSVQLEAIWKDCSHQAEIIDTALQSMKQEVEGRGGIVGQWKKLRLHPLIQTIQKALGELERCKATLGLYLGNESLSRMGHMHHDVASINDKFVHLEEFLSHMFEEYHKKTENVVLDAIQQAQTAESSDLKTYNIQEKSSNPQRNTQRNEASMVVPYPENQGRNLNNANLSFPRKRRKDVIDNSNIFFSYFKRVEWSKMLTLAGNTVILQFGSLSKKPFASATEDDKNKFLNCYLRLRTAWLFDLVEFNFSFQQYPCAPSVQVSLKALTRVKSLPLETFFKDIYGARFPRNKPLQKTVIPSEEEQTRLFTVARKLLLKRFYAGDASPSYTNANGETLLHFQTRLYKPGYKVFFTKMIELLTSMGVGTEVVDDELQTAQNILCNKILRSEDPPSGTSRTFADEPPLPWTGYSELRYMGASKILQCIQLWPESIIDTGYERIYDIVLRKSIDDLQDFRAQEDLDTMRRGQSIFPLHFAAAASWSEGVKTLISMGYPKFQEDINGRTPLDIAIEVKCTPAVEFLLAGDCLDFLAASEPSLPREFRKAAESDDSDLHYIVIKCLLRHKFLLPRFLPYHWLAYAFWYNNFENGTKFIQRLFVAGFQDIDAYNDYGYTPLMVACGNGNTMMASFLLEHGADPYKCHERVDLRAVHFFCYSRSISLDGGLYGGTITPRFKDVERRLLKTALDTPVDIGSRCRCSPDGLSPIIILFQSWNYSFRNIANRKRIFESFIETIDPSFADRKKYWRAFVVGETFNRLGMTHTCIKLENRIRSFPDNERIKIEDEEEGLFSELEEIVARFDLYSENFGDDLSRCVDDFFDDLDGDIRVACRFERHSWLYSIYTVFDDGLLGEYSFEGDFVSTRGRLMRYGYKEIVKEESMLRLLFS</sequence>
<keyword evidence="1" id="KW-0677">Repeat</keyword>
<dbReference type="OrthoDB" id="1577640at2759"/>
<accession>A0A7H8REK8</accession>
<dbReference type="KEGG" id="trg:TRUGW13939_11127"/>
<dbReference type="AlphaFoldDB" id="A0A7H8REK8"/>
<dbReference type="SUPFAM" id="SSF48403">
    <property type="entry name" value="Ankyrin repeat"/>
    <property type="match status" value="1"/>
</dbReference>
<proteinExistence type="predicted"/>
<dbReference type="Pfam" id="PF00023">
    <property type="entry name" value="Ank"/>
    <property type="match status" value="1"/>
</dbReference>
<dbReference type="InterPro" id="IPR036770">
    <property type="entry name" value="Ankyrin_rpt-contain_sf"/>
</dbReference>
<protein>
    <submittedName>
        <fullName evidence="5">Uncharacterized protein</fullName>
    </submittedName>
</protein>
<dbReference type="InterPro" id="IPR002110">
    <property type="entry name" value="Ankyrin_rpt"/>
</dbReference>
<dbReference type="Proteomes" id="UP000509510">
    <property type="component" value="Chromosome VI"/>
</dbReference>